<dbReference type="SMART" id="SM00388">
    <property type="entry name" value="HisKA"/>
    <property type="match status" value="1"/>
</dbReference>
<keyword evidence="6" id="KW-0902">Two-component regulatory system</keyword>
<dbReference type="RefSeq" id="WP_095510260.1">
    <property type="nucleotide sequence ID" value="NZ_MQWD01000001.1"/>
</dbReference>
<name>A0A271IZB8_9BACT</name>
<dbReference type="Gene3D" id="1.10.287.130">
    <property type="match status" value="1"/>
</dbReference>
<dbReference type="SUPFAM" id="SSF55874">
    <property type="entry name" value="ATPase domain of HSP90 chaperone/DNA topoisomerase II/histidine kinase"/>
    <property type="match status" value="1"/>
</dbReference>
<keyword evidence="4" id="KW-0808">Transferase</keyword>
<dbReference type="SMART" id="SM00387">
    <property type="entry name" value="HATPase_c"/>
    <property type="match status" value="1"/>
</dbReference>
<dbReference type="AlphaFoldDB" id="A0A271IZB8"/>
<keyword evidence="10" id="KW-1185">Reference proteome</keyword>
<proteinExistence type="predicted"/>
<evidence type="ECO:0000259" key="8">
    <source>
        <dbReference type="PROSITE" id="PS50109"/>
    </source>
</evidence>
<dbReference type="InterPro" id="IPR003661">
    <property type="entry name" value="HisK_dim/P_dom"/>
</dbReference>
<dbReference type="InterPro" id="IPR036890">
    <property type="entry name" value="HATPase_C_sf"/>
</dbReference>
<reference evidence="9 10" key="1">
    <citation type="submission" date="2016-11" db="EMBL/GenBank/DDBJ databases">
        <title>Study of marine rhodopsin-containing bacteria.</title>
        <authorList>
            <person name="Yoshizawa S."/>
            <person name="Kumagai Y."/>
            <person name="Kogure K."/>
        </authorList>
    </citation>
    <scope>NUCLEOTIDE SEQUENCE [LARGE SCALE GENOMIC DNA]</scope>
    <source>
        <strain evidence="9 10">SAORIC-28</strain>
    </source>
</reference>
<dbReference type="InterPro" id="IPR004358">
    <property type="entry name" value="Sig_transdc_His_kin-like_C"/>
</dbReference>
<sequence length="537" mass="57434">MPASPPRALRRLAGALLALAIVPALAFAAAQAVVQSESEARLAEIRDEQLDGLLFSVNQNAWDVASTWADRLGQPSFRVESGSSSAEAARAFLEATPAVRFVFATSPARADVLYYGLPAPVRTEGDTTGYGLYAPYATGAEQIDVRETLPDALVERLLAQQALGYRKLEPVALDSGGLLLVFAAAPVNGPTPRILGMAVDPSPFVETVVMPTLREVGRGGVEFGVFREGEAEPIASTAAMSRAEITRQRPLWLLPGYVVGVRVGEGSAEEALRRRAWQSVLLFGGVTLVLGAGALFAWRGVRQEVEVARLREDFVSNVSHELRTPLALIRMYGESLAEGRVPDDKKPRYYSTIVAETERLSRLVGNVLHFNRFERGTARIDRRPLDLGALAAEIGERYRPVVEREGCALRLDLPESALPILGDHDALAEALVNLIDNAVKYGDGGPVEVAARRADGSALVEVADRGPGIPPADRERVFEPFVRVQPASADGLVHTAKGTGLGLALVRRIAEAHDGTATVSARAGGGSVFRISLPSHA</sequence>
<dbReference type="GO" id="GO:0000155">
    <property type="term" value="F:phosphorelay sensor kinase activity"/>
    <property type="evidence" value="ECO:0007669"/>
    <property type="project" value="InterPro"/>
</dbReference>
<evidence type="ECO:0000256" key="5">
    <source>
        <dbReference type="ARBA" id="ARBA00022777"/>
    </source>
</evidence>
<evidence type="ECO:0000313" key="9">
    <source>
        <dbReference type="EMBL" id="PAP76601.1"/>
    </source>
</evidence>
<evidence type="ECO:0000256" key="4">
    <source>
        <dbReference type="ARBA" id="ARBA00022679"/>
    </source>
</evidence>
<dbReference type="Gene3D" id="3.30.565.10">
    <property type="entry name" value="Histidine kinase-like ATPase, C-terminal domain"/>
    <property type="match status" value="1"/>
</dbReference>
<evidence type="ECO:0000313" key="10">
    <source>
        <dbReference type="Proteomes" id="UP000216339"/>
    </source>
</evidence>
<dbReference type="CDD" id="cd00075">
    <property type="entry name" value="HATPase"/>
    <property type="match status" value="1"/>
</dbReference>
<accession>A0A271IZB8</accession>
<organism evidence="9 10">
    <name type="scientific">Rubrivirga marina</name>
    <dbReference type="NCBI Taxonomy" id="1196024"/>
    <lineage>
        <taxon>Bacteria</taxon>
        <taxon>Pseudomonadati</taxon>
        <taxon>Rhodothermota</taxon>
        <taxon>Rhodothermia</taxon>
        <taxon>Rhodothermales</taxon>
        <taxon>Rubricoccaceae</taxon>
        <taxon>Rubrivirga</taxon>
    </lineage>
</organism>
<dbReference type="CDD" id="cd00082">
    <property type="entry name" value="HisKA"/>
    <property type="match status" value="1"/>
</dbReference>
<keyword evidence="7" id="KW-0732">Signal</keyword>
<dbReference type="PRINTS" id="PR00344">
    <property type="entry name" value="BCTRLSENSOR"/>
</dbReference>
<comment type="caution">
    <text evidence="9">The sequence shown here is derived from an EMBL/GenBank/DDBJ whole genome shotgun (WGS) entry which is preliminary data.</text>
</comment>
<dbReference type="PANTHER" id="PTHR43711">
    <property type="entry name" value="TWO-COMPONENT HISTIDINE KINASE"/>
    <property type="match status" value="1"/>
</dbReference>
<keyword evidence="5" id="KW-0418">Kinase</keyword>
<dbReference type="PROSITE" id="PS50109">
    <property type="entry name" value="HIS_KIN"/>
    <property type="match status" value="1"/>
</dbReference>
<feature type="signal peptide" evidence="7">
    <location>
        <begin position="1"/>
        <end position="28"/>
    </location>
</feature>
<evidence type="ECO:0000256" key="6">
    <source>
        <dbReference type="ARBA" id="ARBA00023012"/>
    </source>
</evidence>
<gene>
    <name evidence="9" type="ORF">BSZ37_09185</name>
</gene>
<dbReference type="InterPro" id="IPR050736">
    <property type="entry name" value="Sensor_HK_Regulatory"/>
</dbReference>
<dbReference type="EMBL" id="MQWD01000001">
    <property type="protein sequence ID" value="PAP76601.1"/>
    <property type="molecule type" value="Genomic_DNA"/>
</dbReference>
<keyword evidence="3" id="KW-0597">Phosphoprotein</keyword>
<dbReference type="InterPro" id="IPR005467">
    <property type="entry name" value="His_kinase_dom"/>
</dbReference>
<evidence type="ECO:0000256" key="7">
    <source>
        <dbReference type="SAM" id="SignalP"/>
    </source>
</evidence>
<feature type="chain" id="PRO_5012899382" description="histidine kinase" evidence="7">
    <location>
        <begin position="29"/>
        <end position="537"/>
    </location>
</feature>
<dbReference type="InterPro" id="IPR003594">
    <property type="entry name" value="HATPase_dom"/>
</dbReference>
<dbReference type="SUPFAM" id="SSF47384">
    <property type="entry name" value="Homodimeric domain of signal transducing histidine kinase"/>
    <property type="match status" value="1"/>
</dbReference>
<dbReference type="OrthoDB" id="9808898at2"/>
<feature type="domain" description="Histidine kinase" evidence="8">
    <location>
        <begin position="317"/>
        <end position="537"/>
    </location>
</feature>
<evidence type="ECO:0000256" key="1">
    <source>
        <dbReference type="ARBA" id="ARBA00000085"/>
    </source>
</evidence>
<comment type="catalytic activity">
    <reaction evidence="1">
        <text>ATP + protein L-histidine = ADP + protein N-phospho-L-histidine.</text>
        <dbReference type="EC" id="2.7.13.3"/>
    </reaction>
</comment>
<protein>
    <recommendedName>
        <fullName evidence="2">histidine kinase</fullName>
        <ecNumber evidence="2">2.7.13.3</ecNumber>
    </recommendedName>
</protein>
<dbReference type="Pfam" id="PF02518">
    <property type="entry name" value="HATPase_c"/>
    <property type="match status" value="1"/>
</dbReference>
<dbReference type="Pfam" id="PF00512">
    <property type="entry name" value="HisKA"/>
    <property type="match status" value="1"/>
</dbReference>
<dbReference type="PANTHER" id="PTHR43711:SF1">
    <property type="entry name" value="HISTIDINE KINASE 1"/>
    <property type="match status" value="1"/>
</dbReference>
<dbReference type="EC" id="2.7.13.3" evidence="2"/>
<evidence type="ECO:0000256" key="2">
    <source>
        <dbReference type="ARBA" id="ARBA00012438"/>
    </source>
</evidence>
<dbReference type="InterPro" id="IPR036097">
    <property type="entry name" value="HisK_dim/P_sf"/>
</dbReference>
<dbReference type="Proteomes" id="UP000216339">
    <property type="component" value="Unassembled WGS sequence"/>
</dbReference>
<evidence type="ECO:0000256" key="3">
    <source>
        <dbReference type="ARBA" id="ARBA00022553"/>
    </source>
</evidence>